<feature type="compositionally biased region" description="Polar residues" evidence="1">
    <location>
        <begin position="658"/>
        <end position="679"/>
    </location>
</feature>
<dbReference type="GO" id="GO:0005886">
    <property type="term" value="C:plasma membrane"/>
    <property type="evidence" value="ECO:0007669"/>
    <property type="project" value="InterPro"/>
</dbReference>
<dbReference type="EMBL" id="KZ819634">
    <property type="protein sequence ID" value="PWN94185.1"/>
    <property type="molecule type" value="Genomic_DNA"/>
</dbReference>
<evidence type="ECO:0000313" key="4">
    <source>
        <dbReference type="Proteomes" id="UP000245768"/>
    </source>
</evidence>
<dbReference type="GO" id="GO:0015079">
    <property type="term" value="F:potassium ion transmembrane transporter activity"/>
    <property type="evidence" value="ECO:0007669"/>
    <property type="project" value="InterPro"/>
</dbReference>
<feature type="region of interest" description="Disordered" evidence="1">
    <location>
        <begin position="435"/>
        <end position="543"/>
    </location>
</feature>
<dbReference type="InParanoid" id="A0A316Z1W7"/>
<reference evidence="3" key="1">
    <citation type="journal article" date="2018" name="Mol. Biol. Evol.">
        <title>Broad Genomic Sampling Reveals a Smut Pathogenic Ancestry of the Fungal Clade Ustilaginomycotina.</title>
        <authorList>
            <person name="Kijpornyongpan T."/>
            <person name="Mondo S.J."/>
            <person name="Barry K."/>
            <person name="Sandor L."/>
            <person name="Lee J."/>
            <person name="Lipzen A."/>
            <person name="Pangilinan J."/>
            <person name="LaButti K."/>
            <person name="Hainaut M."/>
            <person name="Henrissat B."/>
            <person name="Grigoriev I.V."/>
            <person name="Spatafora J.W."/>
            <person name="Aime M.C."/>
        </authorList>
    </citation>
    <scope>NUCLEOTIDE SEQUENCE [LARGE SCALE GENOMIC DNA]</scope>
    <source>
        <strain evidence="3">MCA 4198</strain>
    </source>
</reference>
<feature type="region of interest" description="Disordered" evidence="1">
    <location>
        <begin position="631"/>
        <end position="729"/>
    </location>
</feature>
<feature type="transmembrane region" description="Helical" evidence="2">
    <location>
        <begin position="209"/>
        <end position="242"/>
    </location>
</feature>
<keyword evidence="2" id="KW-0472">Membrane</keyword>
<dbReference type="RefSeq" id="XP_025381383.1">
    <property type="nucleotide sequence ID" value="XM_025523083.1"/>
</dbReference>
<dbReference type="OrthoDB" id="2128042at2759"/>
<dbReference type="PANTHER" id="PTHR36424">
    <property type="entry name" value="PHEROMONE-REGULATED MEMBRANE PROTEIN 6"/>
    <property type="match status" value="1"/>
</dbReference>
<keyword evidence="2" id="KW-1133">Transmembrane helix</keyword>
<dbReference type="InterPro" id="IPR031606">
    <property type="entry name" value="Kch1/2"/>
</dbReference>
<accession>A0A316Z1W7</accession>
<dbReference type="Pfam" id="PF16944">
    <property type="entry name" value="KCH"/>
    <property type="match status" value="1"/>
</dbReference>
<evidence type="ECO:0000256" key="2">
    <source>
        <dbReference type="SAM" id="Phobius"/>
    </source>
</evidence>
<feature type="compositionally biased region" description="Low complexity" evidence="1">
    <location>
        <begin position="699"/>
        <end position="716"/>
    </location>
</feature>
<dbReference type="AlphaFoldDB" id="A0A316Z1W7"/>
<dbReference type="PANTHER" id="PTHR36424:SF1">
    <property type="entry name" value="LOW AFFINITY K(+) TRANSPORTER 1-RELATED"/>
    <property type="match status" value="1"/>
</dbReference>
<name>A0A316Z1W7_9BASI</name>
<feature type="transmembrane region" description="Helical" evidence="2">
    <location>
        <begin position="88"/>
        <end position="108"/>
    </location>
</feature>
<feature type="region of interest" description="Disordered" evidence="1">
    <location>
        <begin position="576"/>
        <end position="596"/>
    </location>
</feature>
<gene>
    <name evidence="3" type="ORF">FA10DRAFT_270971</name>
</gene>
<keyword evidence="4" id="KW-1185">Reference proteome</keyword>
<dbReference type="Proteomes" id="UP000245768">
    <property type="component" value="Unassembled WGS sequence"/>
</dbReference>
<protein>
    <recommendedName>
        <fullName evidence="5">Vacuole protein</fullName>
    </recommendedName>
</protein>
<evidence type="ECO:0000313" key="3">
    <source>
        <dbReference type="EMBL" id="PWN94185.1"/>
    </source>
</evidence>
<evidence type="ECO:0000256" key="1">
    <source>
        <dbReference type="SAM" id="MobiDB-lite"/>
    </source>
</evidence>
<keyword evidence="2" id="KW-0812">Transmembrane</keyword>
<organism evidence="3 4">
    <name type="scientific">Acaromyces ingoldii</name>
    <dbReference type="NCBI Taxonomy" id="215250"/>
    <lineage>
        <taxon>Eukaryota</taxon>
        <taxon>Fungi</taxon>
        <taxon>Dikarya</taxon>
        <taxon>Basidiomycota</taxon>
        <taxon>Ustilaginomycotina</taxon>
        <taxon>Exobasidiomycetes</taxon>
        <taxon>Exobasidiales</taxon>
        <taxon>Cryptobasidiaceae</taxon>
        <taxon>Acaromyces</taxon>
    </lineage>
</organism>
<dbReference type="GeneID" id="37044999"/>
<sequence length="729" mass="80675">MSCCGRAEWKREEVPDHKFDFIDVRDYYNNGSLTRLKYVWLFALVVKSIAVYIADIYTAITLLAFNHFNGSIYNKVQDNPQNTIRVPFVYGRWIFTGCIIFSFLLLAYEAHKSRAIIRSRDISYAYTNVMANNYYSIRSYDHFCFFNQINNSKKKKDEFAFFIFFTFKGWKRLLVADGPRQVINALTLYALGETSKWSTNLNDYYEGNIFTLIMLLTMLFTVVVFAGSAILLIVATLMYLPLVCYIQGNLKEYCCHKIDKRISELVQKKKKQRLGKYAAIARAEAAGDFSHLMNKKGIIVGQKMQQPTLPQVEVDLLDDTKPALKRGASIGSSANGAYGVYGSGSEKNVYGGNDADEYGSTAHLVNNAGVESYGSPPSMPPTAHNSPDAYPMQVRGVNGLQQNVVRAASPSTNLLAQMGPIGTSPEIFAKKIQGRGYDGSDQTSTLSNGGRAHGKSPLAQGSGGGTYAESAGLEYPPPQHAHGVEGAEYPPPPPAGSAVMAQPPPADLSAYTPYSTGGDGEYLDVDRAPSGRSTQEMSRDNSGYGYEDVYDAYYHDDHSHAGGYSTHDTSQYNGGGRNQAGMESHDQQSQAWNEHRASENGQIAFDGGQYQQGYADGGQHRHESHVDDGFEGVIAGYNGAPPDHQNYNYGHSNDHGYSYNQGQAYDHGQTYSQGQSHNGQSHDHGQSYGPRPVHDQGQDYRQGQGYHQGQDYQYGQHQEDLYYHQAQAR</sequence>
<dbReference type="STRING" id="215250.A0A316Z1W7"/>
<evidence type="ECO:0008006" key="5">
    <source>
        <dbReference type="Google" id="ProtNLM"/>
    </source>
</evidence>
<feature type="transmembrane region" description="Helical" evidence="2">
    <location>
        <begin position="38"/>
        <end position="68"/>
    </location>
</feature>
<proteinExistence type="predicted"/>